<dbReference type="PIRSF" id="PIRSF004491">
    <property type="entry name" value="FAD_Synth"/>
    <property type="match status" value="1"/>
</dbReference>
<evidence type="ECO:0000256" key="4">
    <source>
        <dbReference type="ARBA" id="ARBA00022630"/>
    </source>
</evidence>
<dbReference type="Gene3D" id="2.40.30.30">
    <property type="entry name" value="Riboflavin kinase-like"/>
    <property type="match status" value="1"/>
</dbReference>
<evidence type="ECO:0000256" key="12">
    <source>
        <dbReference type="ARBA" id="ARBA00023268"/>
    </source>
</evidence>
<dbReference type="RefSeq" id="WP_174582324.1">
    <property type="nucleotide sequence ID" value="NZ_CAJNOB010000045.1"/>
</dbReference>
<comment type="caution">
    <text evidence="17">The sequence shown here is derived from an EMBL/GenBank/DDBJ whole genome shotgun (WGS) entry which is preliminary data.</text>
</comment>
<name>A0A8J2BRU5_9BACT</name>
<keyword evidence="6 15" id="KW-0808">Transferase</keyword>
<dbReference type="InterPro" id="IPR014729">
    <property type="entry name" value="Rossmann-like_a/b/a_fold"/>
</dbReference>
<dbReference type="EMBL" id="CAJNOB010000045">
    <property type="protein sequence ID" value="CAF0702475.1"/>
    <property type="molecule type" value="Genomic_DNA"/>
</dbReference>
<dbReference type="Proteomes" id="UP000663859">
    <property type="component" value="Unassembled WGS sequence"/>
</dbReference>
<evidence type="ECO:0000256" key="9">
    <source>
        <dbReference type="ARBA" id="ARBA00022777"/>
    </source>
</evidence>
<dbReference type="PANTHER" id="PTHR22749">
    <property type="entry name" value="RIBOFLAVIN KINASE/FMN ADENYLYLTRANSFERASE"/>
    <property type="match status" value="1"/>
</dbReference>
<dbReference type="InterPro" id="IPR023468">
    <property type="entry name" value="Riboflavin_kinase"/>
</dbReference>
<keyword evidence="12" id="KW-0511">Multifunctional enzyme</keyword>
<sequence length="307" mass="34551">MPRYKLKELSPHPNIRSLTLGVFDGVHLGHQAVLCKTRSLASDPAQAAVITFEPHPLAVIDPPKAPPRLTTEDQKITLIRKLGIPNVWVILFDSELRETSPLTFMEELHRIFPNLSFLVVGPDWRFGKGAEGNMAFLLEFSKRYRFCVCPVEPVHCEGAPINSTRIRQAIAERDFGLAERLLGRPYFIEGVVVPGAHRGTLLGIHTANLTEIQQLTPPPGVYACLVRLPDGSQWRAVANYGRRPTFEREGKPLWEVHLIGFEGNLYGKRVQVGDFRFLREERAFSSAEELVQAIREDIKRACQGNQS</sequence>
<organism evidence="17 18">
    <name type="scientific">Candidatus Methylacidithermus pantelleriae</name>
    <dbReference type="NCBI Taxonomy" id="2744239"/>
    <lineage>
        <taxon>Bacteria</taxon>
        <taxon>Pseudomonadati</taxon>
        <taxon>Verrucomicrobiota</taxon>
        <taxon>Methylacidiphilae</taxon>
        <taxon>Methylacidiphilales</taxon>
        <taxon>Methylacidiphilaceae</taxon>
        <taxon>Candidatus Methylacidithermus</taxon>
    </lineage>
</organism>
<keyword evidence="5 15" id="KW-0288">FMN</keyword>
<dbReference type="GO" id="GO:0009231">
    <property type="term" value="P:riboflavin biosynthetic process"/>
    <property type="evidence" value="ECO:0007669"/>
    <property type="project" value="InterPro"/>
</dbReference>
<dbReference type="GO" id="GO:0006747">
    <property type="term" value="P:FAD biosynthetic process"/>
    <property type="evidence" value="ECO:0007669"/>
    <property type="project" value="UniProtKB-UniRule"/>
</dbReference>
<keyword evidence="7 15" id="KW-0548">Nucleotidyltransferase</keyword>
<comment type="pathway">
    <text evidence="3 15">Cofactor biosynthesis; FMN biosynthesis; FMN from riboflavin (ATP route): step 1/1.</text>
</comment>
<dbReference type="InterPro" id="IPR002606">
    <property type="entry name" value="Riboflavin_kinase_bac"/>
</dbReference>
<dbReference type="GO" id="GO:0003919">
    <property type="term" value="F:FMN adenylyltransferase activity"/>
    <property type="evidence" value="ECO:0007669"/>
    <property type="project" value="UniProtKB-UniRule"/>
</dbReference>
<dbReference type="SUPFAM" id="SSF52374">
    <property type="entry name" value="Nucleotidylyl transferase"/>
    <property type="match status" value="1"/>
</dbReference>
<keyword evidence="4 15" id="KW-0285">Flavoprotein</keyword>
<evidence type="ECO:0000259" key="16">
    <source>
        <dbReference type="SMART" id="SM00904"/>
    </source>
</evidence>
<gene>
    <name evidence="17" type="ORF">MPNT_50087</name>
</gene>
<comment type="catalytic activity">
    <reaction evidence="14 15">
        <text>FMN + ATP + H(+) = FAD + diphosphate</text>
        <dbReference type="Rhea" id="RHEA:17237"/>
        <dbReference type="ChEBI" id="CHEBI:15378"/>
        <dbReference type="ChEBI" id="CHEBI:30616"/>
        <dbReference type="ChEBI" id="CHEBI:33019"/>
        <dbReference type="ChEBI" id="CHEBI:57692"/>
        <dbReference type="ChEBI" id="CHEBI:58210"/>
        <dbReference type="EC" id="2.7.7.2"/>
    </reaction>
</comment>
<dbReference type="GO" id="GO:0009398">
    <property type="term" value="P:FMN biosynthetic process"/>
    <property type="evidence" value="ECO:0007669"/>
    <property type="project" value="UniProtKB-UniRule"/>
</dbReference>
<dbReference type="NCBIfam" id="TIGR00083">
    <property type="entry name" value="ribF"/>
    <property type="match status" value="1"/>
</dbReference>
<dbReference type="SUPFAM" id="SSF82114">
    <property type="entry name" value="Riboflavin kinase-like"/>
    <property type="match status" value="1"/>
</dbReference>
<evidence type="ECO:0000256" key="11">
    <source>
        <dbReference type="ARBA" id="ARBA00022840"/>
    </source>
</evidence>
<evidence type="ECO:0000256" key="6">
    <source>
        <dbReference type="ARBA" id="ARBA00022679"/>
    </source>
</evidence>
<dbReference type="GO" id="GO:0008531">
    <property type="term" value="F:riboflavin kinase activity"/>
    <property type="evidence" value="ECO:0007669"/>
    <property type="project" value="UniProtKB-UniRule"/>
</dbReference>
<evidence type="ECO:0000313" key="18">
    <source>
        <dbReference type="Proteomes" id="UP000663859"/>
    </source>
</evidence>
<comment type="function">
    <text evidence="1">Catalyzes the phosphorylation of riboflavin to FMN followed by the adenylation of FMN to FAD.</text>
</comment>
<evidence type="ECO:0000256" key="1">
    <source>
        <dbReference type="ARBA" id="ARBA00002121"/>
    </source>
</evidence>
<reference evidence="17" key="1">
    <citation type="submission" date="2021-02" db="EMBL/GenBank/DDBJ databases">
        <authorList>
            <person name="Cremers G."/>
            <person name="Picone N."/>
        </authorList>
    </citation>
    <scope>NUCLEOTIDE SEQUENCE</scope>
    <source>
        <strain evidence="17">PQ17</strain>
    </source>
</reference>
<keyword evidence="8 15" id="KW-0547">Nucleotide-binding</keyword>
<evidence type="ECO:0000256" key="5">
    <source>
        <dbReference type="ARBA" id="ARBA00022643"/>
    </source>
</evidence>
<dbReference type="Gene3D" id="3.40.50.620">
    <property type="entry name" value="HUPs"/>
    <property type="match status" value="1"/>
</dbReference>
<evidence type="ECO:0000256" key="3">
    <source>
        <dbReference type="ARBA" id="ARBA00005201"/>
    </source>
</evidence>
<evidence type="ECO:0000256" key="2">
    <source>
        <dbReference type="ARBA" id="ARBA00004726"/>
    </source>
</evidence>
<dbReference type="GO" id="GO:0005524">
    <property type="term" value="F:ATP binding"/>
    <property type="evidence" value="ECO:0007669"/>
    <property type="project" value="UniProtKB-UniRule"/>
</dbReference>
<dbReference type="EC" id="2.7.7.2" evidence="15"/>
<dbReference type="Pfam" id="PF01687">
    <property type="entry name" value="Flavokinase"/>
    <property type="match status" value="1"/>
</dbReference>
<comment type="pathway">
    <text evidence="2 15">Cofactor biosynthesis; FAD biosynthesis; FAD from FMN: step 1/1.</text>
</comment>
<protein>
    <recommendedName>
        <fullName evidence="15">Riboflavin biosynthesis protein</fullName>
    </recommendedName>
    <domain>
        <recommendedName>
            <fullName evidence="15">Riboflavin kinase</fullName>
            <ecNumber evidence="15">2.7.1.26</ecNumber>
        </recommendedName>
        <alternativeName>
            <fullName evidence="15">Flavokinase</fullName>
        </alternativeName>
    </domain>
    <domain>
        <recommendedName>
            <fullName evidence="15">FMN adenylyltransferase</fullName>
            <ecNumber evidence="15">2.7.7.2</ecNumber>
        </recommendedName>
        <alternativeName>
            <fullName evidence="15">FAD pyrophosphorylase</fullName>
        </alternativeName>
        <alternativeName>
            <fullName evidence="15">FAD synthase</fullName>
        </alternativeName>
    </domain>
</protein>
<dbReference type="Pfam" id="PF06574">
    <property type="entry name" value="FAD_syn"/>
    <property type="match status" value="1"/>
</dbReference>
<comment type="catalytic activity">
    <reaction evidence="13 15">
        <text>riboflavin + ATP = FMN + ADP + H(+)</text>
        <dbReference type="Rhea" id="RHEA:14357"/>
        <dbReference type="ChEBI" id="CHEBI:15378"/>
        <dbReference type="ChEBI" id="CHEBI:30616"/>
        <dbReference type="ChEBI" id="CHEBI:57986"/>
        <dbReference type="ChEBI" id="CHEBI:58210"/>
        <dbReference type="ChEBI" id="CHEBI:456216"/>
        <dbReference type="EC" id="2.7.1.26"/>
    </reaction>
</comment>
<evidence type="ECO:0000256" key="10">
    <source>
        <dbReference type="ARBA" id="ARBA00022827"/>
    </source>
</evidence>
<dbReference type="InterPro" id="IPR015864">
    <property type="entry name" value="FAD_synthase"/>
</dbReference>
<dbReference type="AlphaFoldDB" id="A0A8J2BRU5"/>
<proteinExistence type="inferred from homology"/>
<evidence type="ECO:0000313" key="17">
    <source>
        <dbReference type="EMBL" id="CAF0702475.1"/>
    </source>
</evidence>
<accession>A0A8J2BRU5</accession>
<evidence type="ECO:0000256" key="7">
    <source>
        <dbReference type="ARBA" id="ARBA00022695"/>
    </source>
</evidence>
<keyword evidence="18" id="KW-1185">Reference proteome</keyword>
<feature type="domain" description="Riboflavin kinase" evidence="16">
    <location>
        <begin position="181"/>
        <end position="306"/>
    </location>
</feature>
<dbReference type="UniPathway" id="UPA00277">
    <property type="reaction ID" value="UER00407"/>
</dbReference>
<evidence type="ECO:0000256" key="15">
    <source>
        <dbReference type="PIRNR" id="PIRNR004491"/>
    </source>
</evidence>
<evidence type="ECO:0000256" key="13">
    <source>
        <dbReference type="ARBA" id="ARBA00047880"/>
    </source>
</evidence>
<keyword evidence="9 15" id="KW-0418">Kinase</keyword>
<dbReference type="UniPathway" id="UPA00276">
    <property type="reaction ID" value="UER00406"/>
</dbReference>
<evidence type="ECO:0000256" key="14">
    <source>
        <dbReference type="ARBA" id="ARBA00049494"/>
    </source>
</evidence>
<dbReference type="SMART" id="SM00904">
    <property type="entry name" value="Flavokinase"/>
    <property type="match status" value="1"/>
</dbReference>
<dbReference type="EC" id="2.7.1.26" evidence="15"/>
<comment type="similarity">
    <text evidence="15">Belongs to the ribF family.</text>
</comment>
<dbReference type="PANTHER" id="PTHR22749:SF6">
    <property type="entry name" value="RIBOFLAVIN KINASE"/>
    <property type="match status" value="1"/>
</dbReference>
<dbReference type="CDD" id="cd02064">
    <property type="entry name" value="FAD_synthetase_N"/>
    <property type="match status" value="1"/>
</dbReference>
<dbReference type="InterPro" id="IPR015865">
    <property type="entry name" value="Riboflavin_kinase_bac/euk"/>
</dbReference>
<keyword evidence="10 15" id="KW-0274">FAD</keyword>
<dbReference type="InterPro" id="IPR023465">
    <property type="entry name" value="Riboflavin_kinase_dom_sf"/>
</dbReference>
<evidence type="ECO:0000256" key="8">
    <source>
        <dbReference type="ARBA" id="ARBA00022741"/>
    </source>
</evidence>
<keyword evidence="11 15" id="KW-0067">ATP-binding</keyword>